<sequence length="26" mass="3170">MSFDIAHYYKSALFNLLLTPWVCFWC</sequence>
<reference evidence="1" key="2">
    <citation type="journal article" date="2015" name="Fish Shellfish Immunol.">
        <title>Early steps in the European eel (Anguilla anguilla)-Vibrio vulnificus interaction in the gills: Role of the RtxA13 toxin.</title>
        <authorList>
            <person name="Callol A."/>
            <person name="Pajuelo D."/>
            <person name="Ebbesson L."/>
            <person name="Teles M."/>
            <person name="MacKenzie S."/>
            <person name="Amaro C."/>
        </authorList>
    </citation>
    <scope>NUCLEOTIDE SEQUENCE</scope>
</reference>
<protein>
    <submittedName>
        <fullName evidence="1">Uncharacterized protein</fullName>
    </submittedName>
</protein>
<evidence type="ECO:0000313" key="1">
    <source>
        <dbReference type="EMBL" id="JAH31258.1"/>
    </source>
</evidence>
<dbReference type="EMBL" id="GBXM01077319">
    <property type="protein sequence ID" value="JAH31258.1"/>
    <property type="molecule type" value="Transcribed_RNA"/>
</dbReference>
<reference evidence="1" key="1">
    <citation type="submission" date="2014-11" db="EMBL/GenBank/DDBJ databases">
        <authorList>
            <person name="Amaro Gonzalez C."/>
        </authorList>
    </citation>
    <scope>NUCLEOTIDE SEQUENCE</scope>
</reference>
<organism evidence="1">
    <name type="scientific">Anguilla anguilla</name>
    <name type="common">European freshwater eel</name>
    <name type="synonym">Muraena anguilla</name>
    <dbReference type="NCBI Taxonomy" id="7936"/>
    <lineage>
        <taxon>Eukaryota</taxon>
        <taxon>Metazoa</taxon>
        <taxon>Chordata</taxon>
        <taxon>Craniata</taxon>
        <taxon>Vertebrata</taxon>
        <taxon>Euteleostomi</taxon>
        <taxon>Actinopterygii</taxon>
        <taxon>Neopterygii</taxon>
        <taxon>Teleostei</taxon>
        <taxon>Anguilliformes</taxon>
        <taxon>Anguillidae</taxon>
        <taxon>Anguilla</taxon>
    </lineage>
</organism>
<dbReference type="AlphaFoldDB" id="A0A0E9RSN1"/>
<proteinExistence type="predicted"/>
<name>A0A0E9RSN1_ANGAN</name>
<accession>A0A0E9RSN1</accession>